<organism evidence="2 3">
    <name type="scientific">Paramecium sonneborni</name>
    <dbReference type="NCBI Taxonomy" id="65129"/>
    <lineage>
        <taxon>Eukaryota</taxon>
        <taxon>Sar</taxon>
        <taxon>Alveolata</taxon>
        <taxon>Ciliophora</taxon>
        <taxon>Intramacronucleata</taxon>
        <taxon>Oligohymenophorea</taxon>
        <taxon>Peniculida</taxon>
        <taxon>Parameciidae</taxon>
        <taxon>Paramecium</taxon>
    </lineage>
</organism>
<keyword evidence="1" id="KW-0472">Membrane</keyword>
<evidence type="ECO:0008006" key="4">
    <source>
        <dbReference type="Google" id="ProtNLM"/>
    </source>
</evidence>
<keyword evidence="3" id="KW-1185">Reference proteome</keyword>
<evidence type="ECO:0000313" key="2">
    <source>
        <dbReference type="EMBL" id="CAD8074879.1"/>
    </source>
</evidence>
<dbReference type="Proteomes" id="UP000692954">
    <property type="component" value="Unassembled WGS sequence"/>
</dbReference>
<reference evidence="2" key="1">
    <citation type="submission" date="2021-01" db="EMBL/GenBank/DDBJ databases">
        <authorList>
            <consortium name="Genoscope - CEA"/>
            <person name="William W."/>
        </authorList>
    </citation>
    <scope>NUCLEOTIDE SEQUENCE</scope>
</reference>
<sequence length="199" mass="23655">MIYNYFLIFLFYLNQSKLQDNSTSDQNLALIFKTLSQDNKSNASPSHGNIDHQLEQFIDKLQQGFSSIKFSHLSLADKITLKPLLQFNYCPLCFKSRDQVYNHLQVETLYNSNQKLKNYLRNNTKYLQNINKLIKIMDQIKNILIINFFPSALLIIIIFSSQLKYYQIVDDLNMNCNIFHFQIIPFQQILNRYWNSYVI</sequence>
<name>A0A8S1M551_9CILI</name>
<dbReference type="OrthoDB" id="25129at2759"/>
<proteinExistence type="predicted"/>
<dbReference type="EMBL" id="CAJJDN010000032">
    <property type="protein sequence ID" value="CAD8074879.1"/>
    <property type="molecule type" value="Genomic_DNA"/>
</dbReference>
<keyword evidence="1" id="KW-1133">Transmembrane helix</keyword>
<gene>
    <name evidence="2" type="ORF">PSON_ATCC_30995.1.T0320323</name>
</gene>
<evidence type="ECO:0000313" key="3">
    <source>
        <dbReference type="Proteomes" id="UP000692954"/>
    </source>
</evidence>
<protein>
    <recommendedName>
        <fullName evidence="4">Transmembrane protein</fullName>
    </recommendedName>
</protein>
<feature type="transmembrane region" description="Helical" evidence="1">
    <location>
        <begin position="142"/>
        <end position="163"/>
    </location>
</feature>
<keyword evidence="1" id="KW-0812">Transmembrane</keyword>
<evidence type="ECO:0000256" key="1">
    <source>
        <dbReference type="SAM" id="Phobius"/>
    </source>
</evidence>
<accession>A0A8S1M551</accession>
<dbReference type="AlphaFoldDB" id="A0A8S1M551"/>
<comment type="caution">
    <text evidence="2">The sequence shown here is derived from an EMBL/GenBank/DDBJ whole genome shotgun (WGS) entry which is preliminary data.</text>
</comment>